<gene>
    <name evidence="2" type="ORF">HaLaN_27494</name>
</gene>
<evidence type="ECO:0000256" key="1">
    <source>
        <dbReference type="SAM" id="MobiDB-lite"/>
    </source>
</evidence>
<feature type="region of interest" description="Disordered" evidence="1">
    <location>
        <begin position="211"/>
        <end position="240"/>
    </location>
</feature>
<dbReference type="Proteomes" id="UP000485058">
    <property type="component" value="Unassembled WGS sequence"/>
</dbReference>
<evidence type="ECO:0000313" key="3">
    <source>
        <dbReference type="Proteomes" id="UP000485058"/>
    </source>
</evidence>
<feature type="region of interest" description="Disordered" evidence="1">
    <location>
        <begin position="261"/>
        <end position="295"/>
    </location>
</feature>
<sequence>MRVFRRLLCSSGVESDERRVTVDVGRQLNIKERTDAGPAAVEHLNNRTDAQTQASTDTQRLVDSGVGWAEQMLQQVPFVTCVLDITGNSLLYCGGVPPASAALASDCLYHILGGDADAVEEVLQCTDRGLVWQGSLLGRCLLQRQLSSNSHAADTNTHVPLHALTLTDSTGTCSSQARLVQLNTVVMGSCSQEATQSPAAALQVELALKPGHADQSSPGQLSNLPNDGPGRCSGAKRTSVRWANSSNAQPVSAFMFAKQLKDPAAGGSPGRPTPSLPQPACSPGSSLEGSSSVQTGAGCSVARTQRSLNCNHSLSFAHQPRMSTSGTTRDYYRERQHQRRGAQSLEAGASHLHLFSSVECMLSFPSAAEVSTAAGCVAPTYCCEHLPLEVLPEPWRADCSCLASAWIARQCCAGCCWTEAGMGVDRVDACLKALLATLVSWHSHSGASLTKV</sequence>
<name>A0A6A0A8I5_HAELA</name>
<comment type="caution">
    <text evidence="2">The sequence shown here is derived from an EMBL/GenBank/DDBJ whole genome shotgun (WGS) entry which is preliminary data.</text>
</comment>
<keyword evidence="3" id="KW-1185">Reference proteome</keyword>
<proteinExistence type="predicted"/>
<dbReference type="EMBL" id="BLLF01004104">
    <property type="protein sequence ID" value="GFH28925.1"/>
    <property type="molecule type" value="Genomic_DNA"/>
</dbReference>
<evidence type="ECO:0000313" key="2">
    <source>
        <dbReference type="EMBL" id="GFH28925.1"/>
    </source>
</evidence>
<dbReference type="AlphaFoldDB" id="A0A6A0A8I5"/>
<protein>
    <submittedName>
        <fullName evidence="2">Uncharacterized protein</fullName>
    </submittedName>
</protein>
<organism evidence="2 3">
    <name type="scientific">Haematococcus lacustris</name>
    <name type="common">Green alga</name>
    <name type="synonym">Haematococcus pluvialis</name>
    <dbReference type="NCBI Taxonomy" id="44745"/>
    <lineage>
        <taxon>Eukaryota</taxon>
        <taxon>Viridiplantae</taxon>
        <taxon>Chlorophyta</taxon>
        <taxon>core chlorophytes</taxon>
        <taxon>Chlorophyceae</taxon>
        <taxon>CS clade</taxon>
        <taxon>Chlamydomonadales</taxon>
        <taxon>Haematococcaceae</taxon>
        <taxon>Haematococcus</taxon>
    </lineage>
</organism>
<feature type="compositionally biased region" description="Polar residues" evidence="1">
    <location>
        <begin position="318"/>
        <end position="328"/>
    </location>
</feature>
<reference evidence="2 3" key="1">
    <citation type="submission" date="2020-02" db="EMBL/GenBank/DDBJ databases">
        <title>Draft genome sequence of Haematococcus lacustris strain NIES-144.</title>
        <authorList>
            <person name="Morimoto D."/>
            <person name="Nakagawa S."/>
            <person name="Yoshida T."/>
            <person name="Sawayama S."/>
        </authorList>
    </citation>
    <scope>NUCLEOTIDE SEQUENCE [LARGE SCALE GENOMIC DNA]</scope>
    <source>
        <strain evidence="2 3">NIES-144</strain>
    </source>
</reference>
<feature type="region of interest" description="Disordered" evidence="1">
    <location>
        <begin position="318"/>
        <end position="343"/>
    </location>
</feature>
<feature type="compositionally biased region" description="Polar residues" evidence="1">
    <location>
        <begin position="214"/>
        <end position="225"/>
    </location>
</feature>
<feature type="compositionally biased region" description="Low complexity" evidence="1">
    <location>
        <begin position="282"/>
        <end position="292"/>
    </location>
</feature>
<accession>A0A6A0A8I5</accession>